<feature type="chain" id="PRO_5042153456" evidence="1">
    <location>
        <begin position="21"/>
        <end position="165"/>
    </location>
</feature>
<sequence length="165" mass="18132">MKRLIACCLIMAAALGAVSAADKVEGFWKSVDEEGKVTAAWRIYEKGGKLFGEIISVPNQDPKEIATACTGTYKNFPVPGDVSKMTVRNTPFIFNLAKKGEGQWEGGNIIDPKDGKMYKCKIAFRAKDGKKFTTDVLEMRGEIGMGIGRSQFWVRTTEDEIAALN</sequence>
<dbReference type="PANTHER" id="PTHR36919:SF3">
    <property type="entry name" value="BLL5882 PROTEIN"/>
    <property type="match status" value="1"/>
</dbReference>
<protein>
    <submittedName>
        <fullName evidence="3">DUF2147 domain-containing protein</fullName>
    </submittedName>
</protein>
<comment type="caution">
    <text evidence="3">The sequence shown here is derived from an EMBL/GenBank/DDBJ whole genome shotgun (WGS) entry which is preliminary data.</text>
</comment>
<accession>A0AAE3JHJ6</accession>
<evidence type="ECO:0000313" key="3">
    <source>
        <dbReference type="EMBL" id="MCD1653952.1"/>
    </source>
</evidence>
<dbReference type="EMBL" id="JAINWA010000001">
    <property type="protein sequence ID" value="MCD1653952.1"/>
    <property type="molecule type" value="Genomic_DNA"/>
</dbReference>
<gene>
    <name evidence="3" type="ORF">K7J14_04475</name>
</gene>
<evidence type="ECO:0000259" key="2">
    <source>
        <dbReference type="Pfam" id="PF09917"/>
    </source>
</evidence>
<evidence type="ECO:0000313" key="4">
    <source>
        <dbReference type="Proteomes" id="UP001198163"/>
    </source>
</evidence>
<dbReference type="InterPro" id="IPR019223">
    <property type="entry name" value="DUF2147"/>
</dbReference>
<dbReference type="Proteomes" id="UP001198163">
    <property type="component" value="Unassembled WGS sequence"/>
</dbReference>
<feature type="domain" description="DUF2147" evidence="2">
    <location>
        <begin position="26"/>
        <end position="155"/>
    </location>
</feature>
<keyword evidence="4" id="KW-1185">Reference proteome</keyword>
<name>A0AAE3JHJ6_9SPIR</name>
<dbReference type="AlphaFoldDB" id="A0AAE3JHJ6"/>
<dbReference type="PANTHER" id="PTHR36919">
    <property type="entry name" value="BLR1215 PROTEIN"/>
    <property type="match status" value="1"/>
</dbReference>
<proteinExistence type="predicted"/>
<reference evidence="3" key="1">
    <citation type="submission" date="2021-08" db="EMBL/GenBank/DDBJ databases">
        <title>Comparative analyses of Brucepasteria parasyntrophica and Teretinema zuelzerae.</title>
        <authorList>
            <person name="Song Y."/>
            <person name="Brune A."/>
        </authorList>
    </citation>
    <scope>NUCLEOTIDE SEQUENCE</scope>
    <source>
        <strain evidence="3">DSM 1903</strain>
    </source>
</reference>
<dbReference type="Gene3D" id="2.40.128.520">
    <property type="match status" value="1"/>
</dbReference>
<evidence type="ECO:0000256" key="1">
    <source>
        <dbReference type="SAM" id="SignalP"/>
    </source>
</evidence>
<keyword evidence="1" id="KW-0732">Signal</keyword>
<dbReference type="Pfam" id="PF09917">
    <property type="entry name" value="DUF2147"/>
    <property type="match status" value="1"/>
</dbReference>
<feature type="signal peptide" evidence="1">
    <location>
        <begin position="1"/>
        <end position="20"/>
    </location>
</feature>
<organism evidence="3 4">
    <name type="scientific">Teretinema zuelzerae</name>
    <dbReference type="NCBI Taxonomy" id="156"/>
    <lineage>
        <taxon>Bacteria</taxon>
        <taxon>Pseudomonadati</taxon>
        <taxon>Spirochaetota</taxon>
        <taxon>Spirochaetia</taxon>
        <taxon>Spirochaetales</taxon>
        <taxon>Treponemataceae</taxon>
        <taxon>Teretinema</taxon>
    </lineage>
</organism>